<dbReference type="AlphaFoldDB" id="A0A917A3C6"/>
<dbReference type="Gene3D" id="1.10.260.40">
    <property type="entry name" value="lambda repressor-like DNA-binding domains"/>
    <property type="match status" value="1"/>
</dbReference>
<dbReference type="InterPro" id="IPR010982">
    <property type="entry name" value="Lambda_DNA-bd_dom_sf"/>
</dbReference>
<accession>A0A917A3C6</accession>
<organism evidence="1 2">
    <name type="scientific">Aureimonas endophytica</name>
    <dbReference type="NCBI Taxonomy" id="2027858"/>
    <lineage>
        <taxon>Bacteria</taxon>
        <taxon>Pseudomonadati</taxon>
        <taxon>Pseudomonadota</taxon>
        <taxon>Alphaproteobacteria</taxon>
        <taxon>Hyphomicrobiales</taxon>
        <taxon>Aurantimonadaceae</taxon>
        <taxon>Aureimonas</taxon>
    </lineage>
</organism>
<proteinExistence type="predicted"/>
<keyword evidence="2" id="KW-1185">Reference proteome</keyword>
<dbReference type="GO" id="GO:0003677">
    <property type="term" value="F:DNA binding"/>
    <property type="evidence" value="ECO:0007669"/>
    <property type="project" value="InterPro"/>
</dbReference>
<dbReference type="EMBL" id="BMIQ01000015">
    <property type="protein sequence ID" value="GGE24804.1"/>
    <property type="molecule type" value="Genomic_DNA"/>
</dbReference>
<gene>
    <name evidence="1" type="ORF">GCM10011390_50280</name>
</gene>
<evidence type="ECO:0000313" key="2">
    <source>
        <dbReference type="Proteomes" id="UP000644699"/>
    </source>
</evidence>
<evidence type="ECO:0000313" key="1">
    <source>
        <dbReference type="EMBL" id="GGE24804.1"/>
    </source>
</evidence>
<name>A0A917A3C6_9HYPH</name>
<reference evidence="1" key="1">
    <citation type="journal article" date="2014" name="Int. J. Syst. Evol. Microbiol.">
        <title>Complete genome sequence of Corynebacterium casei LMG S-19264T (=DSM 44701T), isolated from a smear-ripened cheese.</title>
        <authorList>
            <consortium name="US DOE Joint Genome Institute (JGI-PGF)"/>
            <person name="Walter F."/>
            <person name="Albersmeier A."/>
            <person name="Kalinowski J."/>
            <person name="Ruckert C."/>
        </authorList>
    </citation>
    <scope>NUCLEOTIDE SEQUENCE</scope>
    <source>
        <strain evidence="1">CGMCC 1.15367</strain>
    </source>
</reference>
<protein>
    <recommendedName>
        <fullName evidence="3">HTH cro/C1-type domain-containing protein</fullName>
    </recommendedName>
</protein>
<dbReference type="Proteomes" id="UP000644699">
    <property type="component" value="Unassembled WGS sequence"/>
</dbReference>
<sequence>MLAWGRTMRIDDGRQVKAARAILGITARDLAREAGLCKNSVLAIEARTRIRRRMFDRNSGVARVEQAIERLGVFCEMQDGRPIVRFATTPIPPKYRRKPQPAD</sequence>
<evidence type="ECO:0008006" key="3">
    <source>
        <dbReference type="Google" id="ProtNLM"/>
    </source>
</evidence>
<reference evidence="1" key="2">
    <citation type="submission" date="2020-09" db="EMBL/GenBank/DDBJ databases">
        <authorList>
            <person name="Sun Q."/>
            <person name="Zhou Y."/>
        </authorList>
    </citation>
    <scope>NUCLEOTIDE SEQUENCE</scope>
    <source>
        <strain evidence="1">CGMCC 1.15367</strain>
    </source>
</reference>
<comment type="caution">
    <text evidence="1">The sequence shown here is derived from an EMBL/GenBank/DDBJ whole genome shotgun (WGS) entry which is preliminary data.</text>
</comment>